<evidence type="ECO:0000313" key="2">
    <source>
        <dbReference type="EMBL" id="KAK9286946.1"/>
    </source>
</evidence>
<organism evidence="2 3">
    <name type="scientific">Liquidambar formosana</name>
    <name type="common">Formosan gum</name>
    <dbReference type="NCBI Taxonomy" id="63359"/>
    <lineage>
        <taxon>Eukaryota</taxon>
        <taxon>Viridiplantae</taxon>
        <taxon>Streptophyta</taxon>
        <taxon>Embryophyta</taxon>
        <taxon>Tracheophyta</taxon>
        <taxon>Spermatophyta</taxon>
        <taxon>Magnoliopsida</taxon>
        <taxon>eudicotyledons</taxon>
        <taxon>Gunneridae</taxon>
        <taxon>Pentapetalae</taxon>
        <taxon>Saxifragales</taxon>
        <taxon>Altingiaceae</taxon>
        <taxon>Liquidambar</taxon>
    </lineage>
</organism>
<comment type="caution">
    <text evidence="2">The sequence shown here is derived from an EMBL/GenBank/DDBJ whole genome shotgun (WGS) entry which is preliminary data.</text>
</comment>
<dbReference type="Gene3D" id="1.20.1280.50">
    <property type="match status" value="1"/>
</dbReference>
<dbReference type="InterPro" id="IPR001810">
    <property type="entry name" value="F-box_dom"/>
</dbReference>
<dbReference type="Pfam" id="PF00646">
    <property type="entry name" value="F-box"/>
    <property type="match status" value="1"/>
</dbReference>
<sequence length="140" mass="15686">MTSAGKRSLHSPAAETVAGNGDLLSEILLRLPVRSLMRFESVSKKWLSLISDPHFAQDHTRRHNPNSDSSGLLLNHNYAGIQFIPFNQNGGDESRVRLSNPDCPVIFIHEVNEESSTNRIDIYSSETRSGRYVLWKPGLL</sequence>
<reference evidence="2 3" key="1">
    <citation type="journal article" date="2024" name="Plant J.">
        <title>Genome sequences and population genomics reveal climatic adaptation and genomic divergence between two closely related sweetgum species.</title>
        <authorList>
            <person name="Xu W.Q."/>
            <person name="Ren C.Q."/>
            <person name="Zhang X.Y."/>
            <person name="Comes H.P."/>
            <person name="Liu X.H."/>
            <person name="Li Y.G."/>
            <person name="Kettle C.J."/>
            <person name="Jalonen R."/>
            <person name="Gaisberger H."/>
            <person name="Ma Y.Z."/>
            <person name="Qiu Y.X."/>
        </authorList>
    </citation>
    <scope>NUCLEOTIDE SEQUENCE [LARGE SCALE GENOMIC DNA]</scope>
    <source>
        <strain evidence="2">Hangzhou</strain>
    </source>
</reference>
<dbReference type="SMART" id="SM00256">
    <property type="entry name" value="FBOX"/>
    <property type="match status" value="1"/>
</dbReference>
<protein>
    <recommendedName>
        <fullName evidence="1">F-box domain-containing protein</fullName>
    </recommendedName>
</protein>
<accession>A0AAP0X2G8</accession>
<proteinExistence type="predicted"/>
<dbReference type="CDD" id="cd22157">
    <property type="entry name" value="F-box_AtFBW1-like"/>
    <property type="match status" value="1"/>
</dbReference>
<dbReference type="AlphaFoldDB" id="A0AAP0X2G8"/>
<dbReference type="InterPro" id="IPR050796">
    <property type="entry name" value="SCF_F-box_component"/>
</dbReference>
<dbReference type="PANTHER" id="PTHR31672:SF13">
    <property type="entry name" value="F-BOX PROTEIN CPR30-LIKE"/>
    <property type="match status" value="1"/>
</dbReference>
<dbReference type="InterPro" id="IPR036047">
    <property type="entry name" value="F-box-like_dom_sf"/>
</dbReference>
<name>A0AAP0X2G8_LIQFO</name>
<evidence type="ECO:0000259" key="1">
    <source>
        <dbReference type="SMART" id="SM00256"/>
    </source>
</evidence>
<dbReference type="SUPFAM" id="SSF81383">
    <property type="entry name" value="F-box domain"/>
    <property type="match status" value="1"/>
</dbReference>
<feature type="domain" description="F-box" evidence="1">
    <location>
        <begin position="19"/>
        <end position="59"/>
    </location>
</feature>
<dbReference type="EMBL" id="JBBPBK010000004">
    <property type="protein sequence ID" value="KAK9286946.1"/>
    <property type="molecule type" value="Genomic_DNA"/>
</dbReference>
<dbReference type="PANTHER" id="PTHR31672">
    <property type="entry name" value="BNACNNG10540D PROTEIN"/>
    <property type="match status" value="1"/>
</dbReference>
<keyword evidence="3" id="KW-1185">Reference proteome</keyword>
<gene>
    <name evidence="2" type="ORF">L1049_015354</name>
</gene>
<evidence type="ECO:0000313" key="3">
    <source>
        <dbReference type="Proteomes" id="UP001415857"/>
    </source>
</evidence>
<dbReference type="Proteomes" id="UP001415857">
    <property type="component" value="Unassembled WGS sequence"/>
</dbReference>